<proteinExistence type="predicted"/>
<organism evidence="1 2">
    <name type="scientific">Aspergillus fumigatus (strain CBS 144.89 / FGSC A1163 / CEA10)</name>
    <name type="common">Neosartorya fumigata</name>
    <dbReference type="NCBI Taxonomy" id="451804"/>
    <lineage>
        <taxon>Eukaryota</taxon>
        <taxon>Fungi</taxon>
        <taxon>Dikarya</taxon>
        <taxon>Ascomycota</taxon>
        <taxon>Pezizomycotina</taxon>
        <taxon>Eurotiomycetes</taxon>
        <taxon>Eurotiomycetidae</taxon>
        <taxon>Eurotiales</taxon>
        <taxon>Aspergillaceae</taxon>
        <taxon>Aspergillus</taxon>
        <taxon>Aspergillus subgen. Fumigati</taxon>
    </lineage>
</organism>
<dbReference type="Proteomes" id="UP000001699">
    <property type="component" value="Unassembled WGS sequence"/>
</dbReference>
<dbReference type="EMBL" id="DS499598">
    <property type="protein sequence ID" value="EDP50200.1"/>
    <property type="molecule type" value="Genomic_DNA"/>
</dbReference>
<dbReference type="AlphaFoldDB" id="B0Y615"/>
<name>B0Y615_ASPFC</name>
<dbReference type="HOGENOM" id="CLU_2757326_0_0_1"/>
<sequence length="70" mass="7650">MCSLLLAQLSSKGSLHTRFVVIQTGCVSLSTIPWIPSLPAENLQLWPRLIRPVVAKFLPPCHPAVKFAGN</sequence>
<keyword evidence="2" id="KW-1185">Reference proteome</keyword>
<evidence type="ECO:0000313" key="2">
    <source>
        <dbReference type="Proteomes" id="UP000001699"/>
    </source>
</evidence>
<accession>B0Y615</accession>
<dbReference type="VEuPathDB" id="FungiDB:AFUB_065320"/>
<evidence type="ECO:0000313" key="1">
    <source>
        <dbReference type="EMBL" id="EDP50200.1"/>
    </source>
</evidence>
<protein>
    <submittedName>
        <fullName evidence="1">Uncharacterized protein</fullName>
    </submittedName>
</protein>
<gene>
    <name evidence="1" type="ORF">AFUB_065320</name>
</gene>
<reference evidence="1 2" key="1">
    <citation type="journal article" date="2008" name="PLoS Genet.">
        <title>Genomic islands in the pathogenic filamentous fungus Aspergillus fumigatus.</title>
        <authorList>
            <person name="Fedorova N.D."/>
            <person name="Khaldi N."/>
            <person name="Joardar V.S."/>
            <person name="Maiti R."/>
            <person name="Amedeo P."/>
            <person name="Anderson M.J."/>
            <person name="Crabtree J."/>
            <person name="Silva J.C."/>
            <person name="Badger J.H."/>
            <person name="Albarraq A."/>
            <person name="Angiuoli S."/>
            <person name="Bussey H."/>
            <person name="Bowyer P."/>
            <person name="Cotty P.J."/>
            <person name="Dyer P.S."/>
            <person name="Egan A."/>
            <person name="Galens K."/>
            <person name="Fraser-Liggett C.M."/>
            <person name="Haas B.J."/>
            <person name="Inman J.M."/>
            <person name="Kent R."/>
            <person name="Lemieux S."/>
            <person name="Malavazi I."/>
            <person name="Orvis J."/>
            <person name="Roemer T."/>
            <person name="Ronning C.M."/>
            <person name="Sundaram J.P."/>
            <person name="Sutton G."/>
            <person name="Turner G."/>
            <person name="Venter J.C."/>
            <person name="White O.R."/>
            <person name="Whitty B.R."/>
            <person name="Youngman P."/>
            <person name="Wolfe K.H."/>
            <person name="Goldman G.H."/>
            <person name="Wortman J.R."/>
            <person name="Jiang B."/>
            <person name="Denning D.W."/>
            <person name="Nierman W.C."/>
        </authorList>
    </citation>
    <scope>NUCLEOTIDE SEQUENCE [LARGE SCALE GENOMIC DNA]</scope>
    <source>
        <strain evidence="2">CBS 144.89 / FGSC A1163 / CEA10</strain>
    </source>
</reference>